<dbReference type="InterPro" id="IPR036291">
    <property type="entry name" value="NAD(P)-bd_dom_sf"/>
</dbReference>
<dbReference type="Proteomes" id="UP000709959">
    <property type="component" value="Unassembled WGS sequence"/>
</dbReference>
<gene>
    <name evidence="2" type="ORF">IPN91_12305</name>
</gene>
<dbReference type="PANTHER" id="PTHR48079">
    <property type="entry name" value="PROTEIN YEEZ"/>
    <property type="match status" value="1"/>
</dbReference>
<proteinExistence type="predicted"/>
<dbReference type="InterPro" id="IPR051783">
    <property type="entry name" value="NAD(P)-dependent_oxidoreduct"/>
</dbReference>
<reference evidence="2 3" key="1">
    <citation type="submission" date="2020-10" db="EMBL/GenBank/DDBJ databases">
        <title>Connecting structure to function with the recovery of over 1000 high-quality activated sludge metagenome-assembled genomes encoding full-length rRNA genes using long-read sequencing.</title>
        <authorList>
            <person name="Singleton C.M."/>
            <person name="Petriglieri F."/>
            <person name="Kristensen J.M."/>
            <person name="Kirkegaard R.H."/>
            <person name="Michaelsen T.Y."/>
            <person name="Andersen M.H."/>
            <person name="Karst S.M."/>
            <person name="Dueholm M.S."/>
            <person name="Nielsen P.H."/>
            <person name="Albertsen M."/>
        </authorList>
    </citation>
    <scope>NUCLEOTIDE SEQUENCE [LARGE SCALE GENOMIC DNA]</scope>
    <source>
        <strain evidence="2">OdNE_18-Q3-R46-58_MAXAC.008</strain>
    </source>
</reference>
<organism evidence="2 3">
    <name type="scientific">Candidatus Geothrix odensensis</name>
    <dbReference type="NCBI Taxonomy" id="2954440"/>
    <lineage>
        <taxon>Bacteria</taxon>
        <taxon>Pseudomonadati</taxon>
        <taxon>Acidobacteriota</taxon>
        <taxon>Holophagae</taxon>
        <taxon>Holophagales</taxon>
        <taxon>Holophagaceae</taxon>
        <taxon>Geothrix</taxon>
    </lineage>
</organism>
<dbReference type="InterPro" id="IPR016040">
    <property type="entry name" value="NAD(P)-bd_dom"/>
</dbReference>
<name>A0A936K7P7_9BACT</name>
<dbReference type="SUPFAM" id="SSF51735">
    <property type="entry name" value="NAD(P)-binding Rossmann-fold domains"/>
    <property type="match status" value="1"/>
</dbReference>
<dbReference type="GO" id="GO:0004029">
    <property type="term" value="F:aldehyde dehydrogenase (NAD+) activity"/>
    <property type="evidence" value="ECO:0007669"/>
    <property type="project" value="TreeGrafter"/>
</dbReference>
<evidence type="ECO:0000313" key="3">
    <source>
        <dbReference type="Proteomes" id="UP000709959"/>
    </source>
</evidence>
<evidence type="ECO:0000313" key="2">
    <source>
        <dbReference type="EMBL" id="MBK8573395.1"/>
    </source>
</evidence>
<feature type="domain" description="NAD(P)-binding" evidence="1">
    <location>
        <begin position="9"/>
        <end position="159"/>
    </location>
</feature>
<comment type="caution">
    <text evidence="2">The sequence shown here is derived from an EMBL/GenBank/DDBJ whole genome shotgun (WGS) entry which is preliminary data.</text>
</comment>
<sequence length="329" mass="35209">MPPRVLLTGATGFIGRNLHAPLASAGLDVRCLTRRPEEARLAWPDRQWVRGDIGAPESLPEALRGCDIAYYLVHGMGSHQPGWAEEELRWARNFALAAEVAGVGRIIYLGGVAPQGPPSEHLLSRLNTGAALRSGAVPTLELRAGMIIGAGSASWTIVRDLAARLPAMVLPAWLSHRSEPVALADVLAALQAGARIELTESTWWDIPGLEALSGREVLLRLAAVMGRRPVLLKIPFITPRLSSHWIRLVTRADHVVARELVEGLTSDLIASRPGYWDAAGLPPPIGLEEAASRALAAEAGTLSRAGMFAEKLAGWLTPRSQPGAGQGRR</sequence>
<dbReference type="Pfam" id="PF13460">
    <property type="entry name" value="NAD_binding_10"/>
    <property type="match status" value="1"/>
</dbReference>
<dbReference type="GO" id="GO:0005737">
    <property type="term" value="C:cytoplasm"/>
    <property type="evidence" value="ECO:0007669"/>
    <property type="project" value="TreeGrafter"/>
</dbReference>
<dbReference type="PANTHER" id="PTHR48079:SF6">
    <property type="entry name" value="NAD(P)-BINDING DOMAIN-CONTAINING PROTEIN-RELATED"/>
    <property type="match status" value="1"/>
</dbReference>
<dbReference type="EMBL" id="JADKCH010000017">
    <property type="protein sequence ID" value="MBK8573395.1"/>
    <property type="molecule type" value="Genomic_DNA"/>
</dbReference>
<protein>
    <submittedName>
        <fullName evidence="2">NAD(P)H-binding protein</fullName>
    </submittedName>
</protein>
<dbReference type="AlphaFoldDB" id="A0A936K7P7"/>
<dbReference type="Gene3D" id="3.40.50.720">
    <property type="entry name" value="NAD(P)-binding Rossmann-like Domain"/>
    <property type="match status" value="1"/>
</dbReference>
<accession>A0A936K7P7</accession>
<evidence type="ECO:0000259" key="1">
    <source>
        <dbReference type="Pfam" id="PF13460"/>
    </source>
</evidence>